<accession>A0ABW0V4Y9</accession>
<gene>
    <name evidence="1" type="ORF">ACFPZJ_39140</name>
</gene>
<sequence>LPRGPLGVGQPAALRIPHAPGLPVSTPGCQANGTDITQSSSVHSVCGFKSPIDYEREYRATLAEGLAA</sequence>
<evidence type="ECO:0000313" key="2">
    <source>
        <dbReference type="Proteomes" id="UP001596154"/>
    </source>
</evidence>
<evidence type="ECO:0000313" key="1">
    <source>
        <dbReference type="EMBL" id="MFC5639626.1"/>
    </source>
</evidence>
<dbReference type="Proteomes" id="UP001596154">
    <property type="component" value="Unassembled WGS sequence"/>
</dbReference>
<dbReference type="EMBL" id="JBHSNY010000027">
    <property type="protein sequence ID" value="MFC5639626.1"/>
    <property type="molecule type" value="Genomic_DNA"/>
</dbReference>
<comment type="caution">
    <text evidence="1">The sequence shown here is derived from an EMBL/GenBank/DDBJ whole genome shotgun (WGS) entry which is preliminary data.</text>
</comment>
<reference evidence="2" key="1">
    <citation type="journal article" date="2019" name="Int. J. Syst. Evol. Microbiol.">
        <title>The Global Catalogue of Microorganisms (GCM) 10K type strain sequencing project: providing services to taxonomists for standard genome sequencing and annotation.</title>
        <authorList>
            <consortium name="The Broad Institute Genomics Platform"/>
            <consortium name="The Broad Institute Genome Sequencing Center for Infectious Disease"/>
            <person name="Wu L."/>
            <person name="Ma J."/>
        </authorList>
    </citation>
    <scope>NUCLEOTIDE SEQUENCE [LARGE SCALE GENOMIC DNA]</scope>
    <source>
        <strain evidence="2">CGMCC 4.7248</strain>
    </source>
</reference>
<name>A0ABW0V4Y9_9ACTN</name>
<feature type="non-terminal residue" evidence="1">
    <location>
        <position position="1"/>
    </location>
</feature>
<keyword evidence="2" id="KW-1185">Reference proteome</keyword>
<protein>
    <submittedName>
        <fullName evidence="1">Uncharacterized protein</fullName>
    </submittedName>
</protein>
<proteinExistence type="predicted"/>
<organism evidence="1 2">
    <name type="scientific">Streptomyces bullii</name>
    <dbReference type="NCBI Taxonomy" id="349910"/>
    <lineage>
        <taxon>Bacteria</taxon>
        <taxon>Bacillati</taxon>
        <taxon>Actinomycetota</taxon>
        <taxon>Actinomycetes</taxon>
        <taxon>Kitasatosporales</taxon>
        <taxon>Streptomycetaceae</taxon>
        <taxon>Streptomyces</taxon>
    </lineage>
</organism>